<dbReference type="Gene3D" id="3.40.1160.10">
    <property type="entry name" value="Acetylglutamate kinase-like"/>
    <property type="match status" value="1"/>
</dbReference>
<evidence type="ECO:0000256" key="5">
    <source>
        <dbReference type="ARBA" id="ARBA00022741"/>
    </source>
</evidence>
<dbReference type="InterPro" id="IPR037528">
    <property type="entry name" value="ArgB"/>
</dbReference>
<evidence type="ECO:0000259" key="10">
    <source>
        <dbReference type="Pfam" id="PF00696"/>
    </source>
</evidence>
<dbReference type="RefSeq" id="WP_088571842.1">
    <property type="nucleotide sequence ID" value="NZ_FYEK01000044.1"/>
</dbReference>
<proteinExistence type="inferred from homology"/>
<feature type="site" description="Transition state stabilizer" evidence="9">
    <location>
        <position position="208"/>
    </location>
</feature>
<dbReference type="PANTHER" id="PTHR23342:SF0">
    <property type="entry name" value="N-ACETYLGLUTAMATE SYNTHASE, MITOCHONDRIAL"/>
    <property type="match status" value="1"/>
</dbReference>
<feature type="binding site" evidence="9">
    <location>
        <position position="149"/>
    </location>
    <ligand>
        <name>substrate</name>
    </ligand>
</feature>
<evidence type="ECO:0000256" key="4">
    <source>
        <dbReference type="ARBA" id="ARBA00022679"/>
    </source>
</evidence>
<dbReference type="InterPro" id="IPR001048">
    <property type="entry name" value="Asp/Glu/Uridylate_kinase"/>
</dbReference>
<dbReference type="EMBL" id="FYEK01000044">
    <property type="protein sequence ID" value="SNB70242.1"/>
    <property type="molecule type" value="Genomic_DNA"/>
</dbReference>
<keyword evidence="4 9" id="KW-0808">Transferase</keyword>
<keyword evidence="7 9" id="KW-0067">ATP-binding</keyword>
<evidence type="ECO:0000256" key="2">
    <source>
        <dbReference type="ARBA" id="ARBA00022571"/>
    </source>
</evidence>
<feature type="site" description="Transition state stabilizer" evidence="9">
    <location>
        <position position="5"/>
    </location>
</feature>
<evidence type="ECO:0000313" key="11">
    <source>
        <dbReference type="EMBL" id="SNB70242.1"/>
    </source>
</evidence>
<dbReference type="GO" id="GO:0005524">
    <property type="term" value="F:ATP binding"/>
    <property type="evidence" value="ECO:0007669"/>
    <property type="project" value="UniProtKB-UniRule"/>
</dbReference>
<dbReference type="InterPro" id="IPR036393">
    <property type="entry name" value="AceGlu_kinase-like_sf"/>
</dbReference>
<feature type="binding site" evidence="9">
    <location>
        <begin position="37"/>
        <end position="38"/>
    </location>
    <ligand>
        <name>substrate</name>
    </ligand>
</feature>
<name>A0A212RDA9_9CHLR</name>
<dbReference type="UniPathway" id="UPA00068">
    <property type="reaction ID" value="UER00107"/>
</dbReference>
<dbReference type="SUPFAM" id="SSF53633">
    <property type="entry name" value="Carbamate kinase-like"/>
    <property type="match status" value="1"/>
</dbReference>
<dbReference type="InParanoid" id="A0A212RDA9"/>
<evidence type="ECO:0000256" key="3">
    <source>
        <dbReference type="ARBA" id="ARBA00022605"/>
    </source>
</evidence>
<dbReference type="EC" id="2.7.2.8" evidence="9"/>
<comment type="similarity">
    <text evidence="9">Belongs to the acetylglutamate kinase family. ArgB subfamily.</text>
</comment>
<organism evidence="11 12">
    <name type="scientific">Thermoflexus hugenholtzii JAD2</name>
    <dbReference type="NCBI Taxonomy" id="877466"/>
    <lineage>
        <taxon>Bacteria</taxon>
        <taxon>Bacillati</taxon>
        <taxon>Chloroflexota</taxon>
        <taxon>Thermoflexia</taxon>
        <taxon>Thermoflexales</taxon>
        <taxon>Thermoflexaceae</taxon>
        <taxon>Thermoflexus</taxon>
    </lineage>
</organism>
<dbReference type="Pfam" id="PF00696">
    <property type="entry name" value="AA_kinase"/>
    <property type="match status" value="1"/>
</dbReference>
<comment type="pathway">
    <text evidence="1 9">Amino-acid biosynthesis; L-arginine biosynthesis; N(2)-acetyl-L-ornithine from L-glutamate: step 2/4.</text>
</comment>
<evidence type="ECO:0000256" key="9">
    <source>
        <dbReference type="HAMAP-Rule" id="MF_00082"/>
    </source>
</evidence>
<dbReference type="GO" id="GO:0003991">
    <property type="term" value="F:acetylglutamate kinase activity"/>
    <property type="evidence" value="ECO:0007669"/>
    <property type="project" value="UniProtKB-UniRule"/>
</dbReference>
<comment type="subcellular location">
    <subcellularLocation>
        <location evidence="9">Cytoplasm</location>
    </subcellularLocation>
</comment>
<dbReference type="GO" id="GO:0005737">
    <property type="term" value="C:cytoplasm"/>
    <property type="evidence" value="ECO:0007669"/>
    <property type="project" value="UniProtKB-SubCell"/>
</dbReference>
<dbReference type="HAMAP" id="MF_00082">
    <property type="entry name" value="ArgB"/>
    <property type="match status" value="1"/>
</dbReference>
<feature type="binding site" evidence="9">
    <location>
        <position position="59"/>
    </location>
    <ligand>
        <name>substrate</name>
    </ligand>
</feature>
<keyword evidence="2 9" id="KW-0055">Arginine biosynthesis</keyword>
<dbReference type="PIRSF" id="PIRSF000728">
    <property type="entry name" value="NAGK"/>
    <property type="match status" value="1"/>
</dbReference>
<keyword evidence="12" id="KW-1185">Reference proteome</keyword>
<comment type="catalytic activity">
    <reaction evidence="8 9">
        <text>N-acetyl-L-glutamate + ATP = N-acetyl-L-glutamyl 5-phosphate + ADP</text>
        <dbReference type="Rhea" id="RHEA:14629"/>
        <dbReference type="ChEBI" id="CHEBI:30616"/>
        <dbReference type="ChEBI" id="CHEBI:44337"/>
        <dbReference type="ChEBI" id="CHEBI:57936"/>
        <dbReference type="ChEBI" id="CHEBI:456216"/>
        <dbReference type="EC" id="2.7.2.8"/>
    </reaction>
</comment>
<evidence type="ECO:0000256" key="7">
    <source>
        <dbReference type="ARBA" id="ARBA00022840"/>
    </source>
</evidence>
<dbReference type="GO" id="GO:0042450">
    <property type="term" value="P:L-arginine biosynthetic process via ornithine"/>
    <property type="evidence" value="ECO:0007669"/>
    <property type="project" value="UniProtKB-UniRule"/>
</dbReference>
<evidence type="ECO:0000256" key="8">
    <source>
        <dbReference type="ARBA" id="ARBA00048141"/>
    </source>
</evidence>
<keyword evidence="6 9" id="KW-0418">Kinase</keyword>
<dbReference type="OrthoDB" id="9803155at2"/>
<keyword evidence="5 9" id="KW-0547">Nucleotide-binding</keyword>
<evidence type="ECO:0000256" key="6">
    <source>
        <dbReference type="ARBA" id="ARBA00022777"/>
    </source>
</evidence>
<gene>
    <name evidence="9" type="primary">argB</name>
    <name evidence="11" type="ORF">SAMN02746019_00011840</name>
</gene>
<dbReference type="NCBIfam" id="TIGR00761">
    <property type="entry name" value="argB"/>
    <property type="match status" value="1"/>
</dbReference>
<reference evidence="12" key="1">
    <citation type="submission" date="2017-06" db="EMBL/GenBank/DDBJ databases">
        <authorList>
            <person name="Varghese N."/>
            <person name="Submissions S."/>
        </authorList>
    </citation>
    <scope>NUCLEOTIDE SEQUENCE [LARGE SCALE GENOMIC DNA]</scope>
    <source>
        <strain evidence="12">JAD2</strain>
    </source>
</reference>
<evidence type="ECO:0000313" key="12">
    <source>
        <dbReference type="Proteomes" id="UP000197025"/>
    </source>
</evidence>
<sequence length="242" mass="25236">MRVIKIGGHELDQPSFLEGLIAALRRMRPLPLLVHGGGKAVSAWQQRVGLTPRYIGGLRVTDDETRELAVMTLAGLTNKSLVAALAQAGLPALGLCGADLALVRVEPLPELGWVGKPSAVDAERLRRWLAEGLLPVIAPIGLGPGGLYNVNADQMAAAIAAALPAEELVFLTDVPGVQAEGAVRPSLRAREAEVLIAAGVIRDGMIPKVRSALEALAAGVRRVRITNLSGLEAGGTEILAEA</sequence>
<comment type="function">
    <text evidence="9">Catalyzes the ATP-dependent phosphorylation of N-acetyl-L-glutamate.</text>
</comment>
<evidence type="ECO:0000256" key="1">
    <source>
        <dbReference type="ARBA" id="ARBA00004828"/>
    </source>
</evidence>
<dbReference type="PANTHER" id="PTHR23342">
    <property type="entry name" value="N-ACETYLGLUTAMATE SYNTHASE"/>
    <property type="match status" value="1"/>
</dbReference>
<dbReference type="Proteomes" id="UP000197025">
    <property type="component" value="Unassembled WGS sequence"/>
</dbReference>
<dbReference type="CDD" id="cd04238">
    <property type="entry name" value="AAK_NAGK-like"/>
    <property type="match status" value="1"/>
</dbReference>
<keyword evidence="3 9" id="KW-0028">Amino-acid biosynthesis</keyword>
<dbReference type="InterPro" id="IPR004662">
    <property type="entry name" value="AcgluKinase_fam"/>
</dbReference>
<keyword evidence="9" id="KW-0963">Cytoplasm</keyword>
<feature type="domain" description="Aspartate/glutamate/uridylate kinase" evidence="10">
    <location>
        <begin position="2"/>
        <end position="227"/>
    </location>
</feature>
<protein>
    <recommendedName>
        <fullName evidence="9">Acetylglutamate kinase</fullName>
        <ecNumber evidence="9">2.7.2.8</ecNumber>
    </recommendedName>
    <alternativeName>
        <fullName evidence="9">N-acetyl-L-glutamate 5-phosphotransferase</fullName>
    </alternativeName>
    <alternativeName>
        <fullName evidence="9">NAG kinase</fullName>
        <shortName evidence="9">NAGK</shortName>
    </alternativeName>
</protein>
<dbReference type="FunCoup" id="A0A212RDA9">
    <property type="interactions" value="432"/>
</dbReference>
<dbReference type="AlphaFoldDB" id="A0A212RDA9"/>
<accession>A0A212RDA9</accession>